<dbReference type="RefSeq" id="WP_203355697.1">
    <property type="nucleotide sequence ID" value="NZ_CP069127.1"/>
</dbReference>
<dbReference type="GO" id="GO:0016787">
    <property type="term" value="F:hydrolase activity"/>
    <property type="evidence" value="ECO:0007669"/>
    <property type="project" value="UniProtKB-KW"/>
</dbReference>
<dbReference type="InterPro" id="IPR029058">
    <property type="entry name" value="AB_hydrolase_fold"/>
</dbReference>
<proteinExistence type="predicted"/>
<feature type="domain" description="Alpha/beta hydrolase fold-5" evidence="1">
    <location>
        <begin position="66"/>
        <end position="229"/>
    </location>
</feature>
<gene>
    <name evidence="2" type="ORF">JNE38_05985</name>
</gene>
<name>A0ABX7FSL9_BRECH</name>
<sequence>MGRYRKRWLQGLVLVLLITACAAIWYLRPYSPDQAARAAMQGGEGITVIDTGDWLAFEGGETREPSVILYPGALITAESYAPLARELAGAGYRVFIARMPLNLAVSDVERANQVLKAYPHQQFVIGGHSLGGAMAARYAVNHLDRITGVFFLGAYPDKKGNLKESGLPVLSLLGSRDGVVNQEKYVESKKYLPDDTIYMSIAGGNHAQFGSYGPQEKDQPAAITPQEQWQQTVAALKQWLQTRVNPDSGESYQR</sequence>
<dbReference type="PROSITE" id="PS51257">
    <property type="entry name" value="PROKAR_LIPOPROTEIN"/>
    <property type="match status" value="1"/>
</dbReference>
<evidence type="ECO:0000259" key="1">
    <source>
        <dbReference type="Pfam" id="PF12695"/>
    </source>
</evidence>
<dbReference type="InterPro" id="IPR029059">
    <property type="entry name" value="AB_hydrolase_5"/>
</dbReference>
<reference evidence="2 3" key="1">
    <citation type="submission" date="2021-01" db="EMBL/GenBank/DDBJ databases">
        <title>Identification of strong promoters based on the transcriptome of Brevibacillus choshinensis.</title>
        <authorList>
            <person name="Yao D."/>
            <person name="Zhang K."/>
            <person name="Wu J."/>
        </authorList>
    </citation>
    <scope>NUCLEOTIDE SEQUENCE [LARGE SCALE GENOMIC DNA]</scope>
    <source>
        <strain evidence="2 3">HPD31-SP3</strain>
    </source>
</reference>
<keyword evidence="3" id="KW-1185">Reference proteome</keyword>
<dbReference type="EMBL" id="CP069127">
    <property type="protein sequence ID" value="QRG68699.1"/>
    <property type="molecule type" value="Genomic_DNA"/>
</dbReference>
<accession>A0ABX7FSL9</accession>
<protein>
    <submittedName>
        <fullName evidence="2">Alpha/beta fold hydrolase</fullName>
    </submittedName>
</protein>
<evidence type="ECO:0000313" key="3">
    <source>
        <dbReference type="Proteomes" id="UP000596248"/>
    </source>
</evidence>
<dbReference type="Proteomes" id="UP000596248">
    <property type="component" value="Chromosome"/>
</dbReference>
<dbReference type="Gene3D" id="3.40.50.1820">
    <property type="entry name" value="alpha/beta hydrolase"/>
    <property type="match status" value="1"/>
</dbReference>
<evidence type="ECO:0000313" key="2">
    <source>
        <dbReference type="EMBL" id="QRG68699.1"/>
    </source>
</evidence>
<dbReference type="Pfam" id="PF12695">
    <property type="entry name" value="Abhydrolase_5"/>
    <property type="match status" value="1"/>
</dbReference>
<dbReference type="SUPFAM" id="SSF53474">
    <property type="entry name" value="alpha/beta-Hydrolases"/>
    <property type="match status" value="1"/>
</dbReference>
<keyword evidence="2" id="KW-0378">Hydrolase</keyword>
<organism evidence="2 3">
    <name type="scientific">Brevibacillus choshinensis</name>
    <dbReference type="NCBI Taxonomy" id="54911"/>
    <lineage>
        <taxon>Bacteria</taxon>
        <taxon>Bacillati</taxon>
        <taxon>Bacillota</taxon>
        <taxon>Bacilli</taxon>
        <taxon>Bacillales</taxon>
        <taxon>Paenibacillaceae</taxon>
        <taxon>Brevibacillus</taxon>
    </lineage>
</organism>